<dbReference type="EMBL" id="IACJ01088780">
    <property type="protein sequence ID" value="LAA49891.1"/>
    <property type="molecule type" value="Transcribed_RNA"/>
</dbReference>
<accession>A0A2D4FQY7</accession>
<reference evidence="1" key="1">
    <citation type="submission" date="2017-07" db="EMBL/GenBank/DDBJ databases">
        <authorList>
            <person name="Mikheyev A."/>
            <person name="Grau M."/>
        </authorList>
    </citation>
    <scope>NUCLEOTIDE SEQUENCE</scope>
    <source>
        <tissue evidence="1">Venom_gland</tissue>
    </source>
</reference>
<reference evidence="1" key="2">
    <citation type="submission" date="2017-11" db="EMBL/GenBank/DDBJ databases">
        <title>Coralsnake Venomics: Analyses of Venom Gland Transcriptomes and Proteomes of Six Brazilian Taxa.</title>
        <authorList>
            <person name="Aird S.D."/>
            <person name="Jorge da Silva N."/>
            <person name="Qiu L."/>
            <person name="Villar-Briones A."/>
            <person name="Aparecida-Saddi V."/>
            <person name="Campos-Telles M.P."/>
            <person name="Grau M."/>
            <person name="Mikheyev A.S."/>
        </authorList>
    </citation>
    <scope>NUCLEOTIDE SEQUENCE</scope>
    <source>
        <tissue evidence="1">Venom_gland</tissue>
    </source>
</reference>
<organism evidence="1">
    <name type="scientific">Micrurus corallinus</name>
    <name type="common">Brazilian coral snake</name>
    <dbReference type="NCBI Taxonomy" id="54390"/>
    <lineage>
        <taxon>Eukaryota</taxon>
        <taxon>Metazoa</taxon>
        <taxon>Chordata</taxon>
        <taxon>Craniata</taxon>
        <taxon>Vertebrata</taxon>
        <taxon>Euteleostomi</taxon>
        <taxon>Lepidosauria</taxon>
        <taxon>Squamata</taxon>
        <taxon>Bifurcata</taxon>
        <taxon>Unidentata</taxon>
        <taxon>Episquamata</taxon>
        <taxon>Toxicofera</taxon>
        <taxon>Serpentes</taxon>
        <taxon>Colubroidea</taxon>
        <taxon>Elapidae</taxon>
        <taxon>Elapinae</taxon>
        <taxon>Micrurus</taxon>
    </lineage>
</organism>
<evidence type="ECO:0000313" key="1">
    <source>
        <dbReference type="EMBL" id="LAA49891.1"/>
    </source>
</evidence>
<protein>
    <submittedName>
        <fullName evidence="1">Uncharacterized protein</fullName>
    </submittedName>
</protein>
<name>A0A2D4FQY7_MICCO</name>
<dbReference type="AlphaFoldDB" id="A0A2D4FQY7"/>
<sequence>MYVRRSLRSGVLKRINILNIFEMQRLGIWKKQFPHGNLRWGHTFSICSSQEFKKHLNIFDVKNWIIHREKQVWYFSHWHNACPQYLLISAKQGHHVLPNP</sequence>
<proteinExistence type="predicted"/>